<dbReference type="Proteomes" id="UP000324800">
    <property type="component" value="Unassembled WGS sequence"/>
</dbReference>
<protein>
    <submittedName>
        <fullName evidence="8">Putative reverse transcriptase</fullName>
    </submittedName>
</protein>
<keyword evidence="2" id="KW-0548">Nucleotidyltransferase</keyword>
<keyword evidence="4" id="KW-0255">Endonuclease</keyword>
<dbReference type="InterPro" id="IPR043502">
    <property type="entry name" value="DNA/RNA_pol_sf"/>
</dbReference>
<keyword evidence="1" id="KW-0808">Transferase</keyword>
<evidence type="ECO:0000256" key="3">
    <source>
        <dbReference type="ARBA" id="ARBA00022722"/>
    </source>
</evidence>
<dbReference type="InterPro" id="IPR000477">
    <property type="entry name" value="RT_dom"/>
</dbReference>
<dbReference type="Gene3D" id="3.30.420.10">
    <property type="entry name" value="Ribonuclease H-like superfamily/Ribonuclease H"/>
    <property type="match status" value="1"/>
</dbReference>
<feature type="domain" description="Reverse transcriptase" evidence="7">
    <location>
        <begin position="91"/>
        <end position="274"/>
    </location>
</feature>
<evidence type="ECO:0000256" key="5">
    <source>
        <dbReference type="ARBA" id="ARBA00022801"/>
    </source>
</evidence>
<dbReference type="OrthoDB" id="2348824at2759"/>
<dbReference type="PROSITE" id="PS50878">
    <property type="entry name" value="RT_POL"/>
    <property type="match status" value="1"/>
</dbReference>
<dbReference type="GO" id="GO:0003964">
    <property type="term" value="F:RNA-directed DNA polymerase activity"/>
    <property type="evidence" value="ECO:0007669"/>
    <property type="project" value="UniProtKB-KW"/>
</dbReference>
<comment type="caution">
    <text evidence="8">The sequence shown here is derived from an EMBL/GenBank/DDBJ whole genome shotgun (WGS) entry which is preliminary data.</text>
</comment>
<dbReference type="GO" id="GO:0004519">
    <property type="term" value="F:endonuclease activity"/>
    <property type="evidence" value="ECO:0007669"/>
    <property type="project" value="UniProtKB-KW"/>
</dbReference>
<keyword evidence="5" id="KW-0378">Hydrolase</keyword>
<evidence type="ECO:0000256" key="1">
    <source>
        <dbReference type="ARBA" id="ARBA00022679"/>
    </source>
</evidence>
<name>A0A5J4WD04_9EUKA</name>
<keyword evidence="3" id="KW-0540">Nuclease</keyword>
<dbReference type="GO" id="GO:0016787">
    <property type="term" value="F:hydrolase activity"/>
    <property type="evidence" value="ECO:0007669"/>
    <property type="project" value="UniProtKB-KW"/>
</dbReference>
<evidence type="ECO:0000259" key="7">
    <source>
        <dbReference type="PROSITE" id="PS50878"/>
    </source>
</evidence>
<dbReference type="InterPro" id="IPR043128">
    <property type="entry name" value="Rev_trsase/Diguanyl_cyclase"/>
</dbReference>
<sequence length="676" mass="79624">MQIHNAVLRMRKIEDNDQVFKEQKVALNLVDIPESSRQDELLPNRLLNRIDKWQQINADYWIEMGARPAWTSKYIGESKFQEELDQELKLGVVRQAKDEEILHWNPSYTVPKAGGKRRKILDCRELNAATKPAHFQMENINTVMQLIQKGDYSTHLDMEKAYHHVRVSQELQKYFGFHFRGKAYTYVGLPFGWNRSPMVFCRIMKQAVRAIRERWKVRVIQYIDDILLLSQDKIQLQTDTLEIMKFMEQLGWKIQRLKCRTNAQKTFEFLGWKWSTMNLTIQLTAVRRRQLKHRLSRWIEIVKRGERVKIKDLASVIGELNFVRTQLVDASLHMRTLYRIQTQAVFRSTWKGRCRMDRRSLGDLTWWLEKIKENQPMCFEKTQPSFVLTTDASETSWGAVLELATMEEEPIYRTEEWGKQWILKSSNQREMTAILMALRSLRDFIPKGSCILVRTDNTVTEFCIRKWKAKQDLLQIVRRIRKHVLENNLKLEMVHIQGFKNVIADSLSRIAANGDYYVKQKVLDQALAILGLPVWLDIFASRTNKRLRSYCNLLPDHQAYAVNGYSFNWSQINPYLHPPISQILKVLRKVRDDNAEAVLVIPSWKGQVWSRWIEEMKIAEVDLGESNECLEMGKLMKDLHQQLPPGRMKAVRLTSMHLENSYSGKWANALDQKMKL</sequence>
<reference evidence="8 9" key="1">
    <citation type="submission" date="2019-03" db="EMBL/GenBank/DDBJ databases">
        <title>Single cell metagenomics reveals metabolic interactions within the superorganism composed of flagellate Streblomastix strix and complex community of Bacteroidetes bacteria on its surface.</title>
        <authorList>
            <person name="Treitli S.C."/>
            <person name="Kolisko M."/>
            <person name="Husnik F."/>
            <person name="Keeling P."/>
            <person name="Hampl V."/>
        </authorList>
    </citation>
    <scope>NUCLEOTIDE SEQUENCE [LARGE SCALE GENOMIC DNA]</scope>
    <source>
        <strain evidence="8">ST1C</strain>
    </source>
</reference>
<evidence type="ECO:0000256" key="4">
    <source>
        <dbReference type="ARBA" id="ARBA00022759"/>
    </source>
</evidence>
<dbReference type="CDD" id="cd09275">
    <property type="entry name" value="RNase_HI_RT_DIRS1"/>
    <property type="match status" value="1"/>
</dbReference>
<dbReference type="Gene3D" id="3.30.70.270">
    <property type="match status" value="1"/>
</dbReference>
<dbReference type="InterPro" id="IPR036397">
    <property type="entry name" value="RNaseH_sf"/>
</dbReference>
<dbReference type="EMBL" id="SNRW01002412">
    <property type="protein sequence ID" value="KAA6392864.1"/>
    <property type="molecule type" value="Genomic_DNA"/>
</dbReference>
<dbReference type="InterPro" id="IPR041373">
    <property type="entry name" value="RT_RNaseH"/>
</dbReference>
<dbReference type="GO" id="GO:0003676">
    <property type="term" value="F:nucleic acid binding"/>
    <property type="evidence" value="ECO:0007669"/>
    <property type="project" value="InterPro"/>
</dbReference>
<dbReference type="Gene3D" id="3.10.10.10">
    <property type="entry name" value="HIV Type 1 Reverse Transcriptase, subunit A, domain 1"/>
    <property type="match status" value="1"/>
</dbReference>
<evidence type="ECO:0000313" key="9">
    <source>
        <dbReference type="Proteomes" id="UP000324800"/>
    </source>
</evidence>
<evidence type="ECO:0000313" key="8">
    <source>
        <dbReference type="EMBL" id="KAA6392864.1"/>
    </source>
</evidence>
<dbReference type="PANTHER" id="PTHR33050:SF7">
    <property type="entry name" value="RIBONUCLEASE H"/>
    <property type="match status" value="1"/>
</dbReference>
<dbReference type="Pfam" id="PF17917">
    <property type="entry name" value="RT_RNaseH"/>
    <property type="match status" value="1"/>
</dbReference>
<proteinExistence type="predicted"/>
<dbReference type="AlphaFoldDB" id="A0A5J4WD04"/>
<organism evidence="8 9">
    <name type="scientific">Streblomastix strix</name>
    <dbReference type="NCBI Taxonomy" id="222440"/>
    <lineage>
        <taxon>Eukaryota</taxon>
        <taxon>Metamonada</taxon>
        <taxon>Preaxostyla</taxon>
        <taxon>Oxymonadida</taxon>
        <taxon>Streblomastigidae</taxon>
        <taxon>Streblomastix</taxon>
    </lineage>
</organism>
<gene>
    <name evidence="8" type="ORF">EZS28_011608</name>
</gene>
<keyword evidence="6 8" id="KW-0695">RNA-directed DNA polymerase</keyword>
<dbReference type="Pfam" id="PF00078">
    <property type="entry name" value="RVT_1"/>
    <property type="match status" value="1"/>
</dbReference>
<evidence type="ECO:0000256" key="2">
    <source>
        <dbReference type="ARBA" id="ARBA00022695"/>
    </source>
</evidence>
<dbReference type="SUPFAM" id="SSF56672">
    <property type="entry name" value="DNA/RNA polymerases"/>
    <property type="match status" value="1"/>
</dbReference>
<evidence type="ECO:0000256" key="6">
    <source>
        <dbReference type="ARBA" id="ARBA00022918"/>
    </source>
</evidence>
<accession>A0A5J4WD04</accession>
<dbReference type="PANTHER" id="PTHR33050">
    <property type="entry name" value="REVERSE TRANSCRIPTASE DOMAIN-CONTAINING PROTEIN"/>
    <property type="match status" value="1"/>
</dbReference>
<dbReference type="InterPro" id="IPR052055">
    <property type="entry name" value="Hepadnavirus_pol/RT"/>
</dbReference>